<dbReference type="AlphaFoldDB" id="A0A4R2F2L6"/>
<dbReference type="GO" id="GO:0006355">
    <property type="term" value="P:regulation of DNA-templated transcription"/>
    <property type="evidence" value="ECO:0007669"/>
    <property type="project" value="InterPro"/>
</dbReference>
<keyword evidence="1" id="KW-0238">DNA-binding</keyword>
<protein>
    <submittedName>
        <fullName evidence="4">Transcriptional regulator</fullName>
    </submittedName>
</protein>
<comment type="caution">
    <text evidence="4">The sequence shown here is derived from an EMBL/GenBank/DDBJ whole genome shotgun (WGS) entry which is preliminary data.</text>
</comment>
<dbReference type="SMART" id="SM00862">
    <property type="entry name" value="Trans_reg_C"/>
    <property type="match status" value="1"/>
</dbReference>
<reference evidence="4 5" key="1">
    <citation type="submission" date="2019-03" db="EMBL/GenBank/DDBJ databases">
        <title>Freshwater and sediment microbial communities from various areas in North America, analyzing microbe dynamics in response to fracking.</title>
        <authorList>
            <person name="Lamendella R."/>
        </authorList>
    </citation>
    <scope>NUCLEOTIDE SEQUENCE [LARGE SCALE GENOMIC DNA]</scope>
    <source>
        <strain evidence="4 5">74A</strain>
    </source>
</reference>
<feature type="domain" description="OmpR/PhoB-type" evidence="3">
    <location>
        <begin position="20"/>
        <end position="91"/>
    </location>
</feature>
<proteinExistence type="predicted"/>
<name>A0A4R2F2L6_9GAMM</name>
<keyword evidence="5" id="KW-1185">Reference proteome</keyword>
<keyword evidence="2" id="KW-1133">Transmembrane helix</keyword>
<evidence type="ECO:0000313" key="4">
    <source>
        <dbReference type="EMBL" id="TCN79524.1"/>
    </source>
</evidence>
<dbReference type="InterPro" id="IPR016032">
    <property type="entry name" value="Sig_transdc_resp-reg_C-effctor"/>
</dbReference>
<dbReference type="GO" id="GO:0000160">
    <property type="term" value="P:phosphorelay signal transduction system"/>
    <property type="evidence" value="ECO:0007669"/>
    <property type="project" value="InterPro"/>
</dbReference>
<sequence>MQLGTYWYTAQQGELRALDGDECQRLRVVERRLLNVLLQHREQVVSRYQLLQSLGATNERLLARGITRLQQKLGDPHGQLLERVATEGYMLHERVPRRLSVGRFGGLRISWRHYCAIIATTLLVMMLLWHHLPVELPDLWPYQPTALSLDTANYKTTYCHCLMVVMRIVCRC</sequence>
<organism evidence="4 5">
    <name type="scientific">Shewanella fodinae</name>
    <dbReference type="NCBI Taxonomy" id="552357"/>
    <lineage>
        <taxon>Bacteria</taxon>
        <taxon>Pseudomonadati</taxon>
        <taxon>Pseudomonadota</taxon>
        <taxon>Gammaproteobacteria</taxon>
        <taxon>Alteromonadales</taxon>
        <taxon>Shewanellaceae</taxon>
        <taxon>Shewanella</taxon>
    </lineage>
</organism>
<dbReference type="SUPFAM" id="SSF46894">
    <property type="entry name" value="C-terminal effector domain of the bipartite response regulators"/>
    <property type="match status" value="1"/>
</dbReference>
<evidence type="ECO:0000259" key="3">
    <source>
        <dbReference type="SMART" id="SM00862"/>
    </source>
</evidence>
<evidence type="ECO:0000256" key="1">
    <source>
        <dbReference type="ARBA" id="ARBA00023125"/>
    </source>
</evidence>
<evidence type="ECO:0000256" key="2">
    <source>
        <dbReference type="SAM" id="Phobius"/>
    </source>
</evidence>
<evidence type="ECO:0000313" key="5">
    <source>
        <dbReference type="Proteomes" id="UP000294832"/>
    </source>
</evidence>
<keyword evidence="2" id="KW-0812">Transmembrane</keyword>
<dbReference type="RefSeq" id="WP_133040210.1">
    <property type="nucleotide sequence ID" value="NZ_SLWF01000033.1"/>
</dbReference>
<dbReference type="InterPro" id="IPR036388">
    <property type="entry name" value="WH-like_DNA-bd_sf"/>
</dbReference>
<dbReference type="InterPro" id="IPR001867">
    <property type="entry name" value="OmpR/PhoB-type_DNA-bd"/>
</dbReference>
<dbReference type="Pfam" id="PF00486">
    <property type="entry name" value="Trans_reg_C"/>
    <property type="match status" value="1"/>
</dbReference>
<gene>
    <name evidence="4" type="ORF">EDC91_13331</name>
</gene>
<dbReference type="Proteomes" id="UP000294832">
    <property type="component" value="Unassembled WGS sequence"/>
</dbReference>
<dbReference type="Gene3D" id="1.10.10.10">
    <property type="entry name" value="Winged helix-like DNA-binding domain superfamily/Winged helix DNA-binding domain"/>
    <property type="match status" value="1"/>
</dbReference>
<accession>A0A4R2F2L6</accession>
<feature type="transmembrane region" description="Helical" evidence="2">
    <location>
        <begin position="113"/>
        <end position="132"/>
    </location>
</feature>
<dbReference type="EMBL" id="SLWF01000033">
    <property type="protein sequence ID" value="TCN79524.1"/>
    <property type="molecule type" value="Genomic_DNA"/>
</dbReference>
<keyword evidence="2" id="KW-0472">Membrane</keyword>
<dbReference type="GO" id="GO:0003677">
    <property type="term" value="F:DNA binding"/>
    <property type="evidence" value="ECO:0007669"/>
    <property type="project" value="UniProtKB-KW"/>
</dbReference>